<feature type="signal peptide" evidence="4">
    <location>
        <begin position="1"/>
        <end position="17"/>
    </location>
</feature>
<evidence type="ECO:0000256" key="1">
    <source>
        <dbReference type="ARBA" id="ARBA00004613"/>
    </source>
</evidence>
<dbReference type="Proteomes" id="UP001162060">
    <property type="component" value="Unassembled WGS sequence"/>
</dbReference>
<feature type="chain" id="PRO_5043088021" description="RxLR effector protein" evidence="4">
    <location>
        <begin position="18"/>
        <end position="156"/>
    </location>
</feature>
<comment type="caution">
    <text evidence="5">The sequence shown here is derived from an EMBL/GenBank/DDBJ whole genome shotgun (WGS) entry which is preliminary data.</text>
</comment>
<keyword evidence="4" id="KW-0732">Signal</keyword>
<evidence type="ECO:0000313" key="5">
    <source>
        <dbReference type="EMBL" id="CAK7937403.1"/>
    </source>
</evidence>
<organism evidence="5 6">
    <name type="scientific">Peronospora matthiolae</name>
    <dbReference type="NCBI Taxonomy" id="2874970"/>
    <lineage>
        <taxon>Eukaryota</taxon>
        <taxon>Sar</taxon>
        <taxon>Stramenopiles</taxon>
        <taxon>Oomycota</taxon>
        <taxon>Peronosporomycetes</taxon>
        <taxon>Peronosporales</taxon>
        <taxon>Peronosporaceae</taxon>
        <taxon>Peronospora</taxon>
    </lineage>
</organism>
<comment type="domain">
    <text evidence="4">The RxLR-dEER motif acts to carry the protein into the host cell cytoplasm through binding to cell surface phosphatidylinositol-3-phosphate.</text>
</comment>
<accession>A0AAV1UUM0</accession>
<name>A0AAV1UUM0_9STRA</name>
<evidence type="ECO:0000256" key="3">
    <source>
        <dbReference type="ARBA" id="ARBA00022525"/>
    </source>
</evidence>
<keyword evidence="3 4" id="KW-0964">Secreted</keyword>
<dbReference type="AlphaFoldDB" id="A0AAV1UUM0"/>
<comment type="subcellular location">
    <subcellularLocation>
        <location evidence="1 4">Secreted</location>
    </subcellularLocation>
</comment>
<comment type="function">
    <text evidence="4">Effector that suppresses plant defense responses during pathogen infection.</text>
</comment>
<dbReference type="EMBL" id="CAKLBY020000227">
    <property type="protein sequence ID" value="CAK7937403.1"/>
    <property type="molecule type" value="Genomic_DNA"/>
</dbReference>
<dbReference type="Pfam" id="PF16810">
    <property type="entry name" value="RXLR"/>
    <property type="match status" value="1"/>
</dbReference>
<sequence>MHLQYVLTLVAAALVASKSSAPAAGPAQDARTRNLASQDHVHLIDPLISETKTKRMLRGAQGFNEDNTVWYSPSSGVPKKTSIEDKRKDSLSSVETMKRLYGRWYESGYSIEQVTHSLEESKSRDVNKTYMGLAKAYAAYVEGKENRTEVEPVDRN</sequence>
<evidence type="ECO:0000256" key="2">
    <source>
        <dbReference type="ARBA" id="ARBA00010400"/>
    </source>
</evidence>
<evidence type="ECO:0000313" key="6">
    <source>
        <dbReference type="Proteomes" id="UP001162060"/>
    </source>
</evidence>
<proteinExistence type="inferred from homology"/>
<reference evidence="5" key="1">
    <citation type="submission" date="2024-01" db="EMBL/GenBank/DDBJ databases">
        <authorList>
            <person name="Webb A."/>
        </authorList>
    </citation>
    <scope>NUCLEOTIDE SEQUENCE</scope>
    <source>
        <strain evidence="5">Pm1</strain>
    </source>
</reference>
<dbReference type="InterPro" id="IPR031825">
    <property type="entry name" value="RXLR"/>
</dbReference>
<dbReference type="GO" id="GO:0005576">
    <property type="term" value="C:extracellular region"/>
    <property type="evidence" value="ECO:0007669"/>
    <property type="project" value="UniProtKB-SubCell"/>
</dbReference>
<comment type="similarity">
    <text evidence="2 4">Belongs to the RxLR effector family.</text>
</comment>
<protein>
    <recommendedName>
        <fullName evidence="4">RxLR effector protein</fullName>
    </recommendedName>
</protein>
<evidence type="ECO:0000256" key="4">
    <source>
        <dbReference type="RuleBase" id="RU367124"/>
    </source>
</evidence>
<gene>
    <name evidence="5" type="ORF">PM001_LOCUS22553</name>
</gene>